<dbReference type="OrthoDB" id="361102at2759"/>
<dbReference type="STRING" id="74649.A0A2P6P3G1"/>
<dbReference type="Gramene" id="PRQ16467">
    <property type="protein sequence ID" value="PRQ16467"/>
    <property type="gene ID" value="RchiOBHm_Chr7g0184551"/>
</dbReference>
<dbReference type="SUPFAM" id="SSF57783">
    <property type="entry name" value="Zinc beta-ribbon"/>
    <property type="match status" value="1"/>
</dbReference>
<accession>A0A2P6P3G1</accession>
<evidence type="ECO:0000256" key="3">
    <source>
        <dbReference type="ARBA" id="ARBA00023163"/>
    </source>
</evidence>
<proteinExistence type="inferred from homology"/>
<gene>
    <name evidence="6" type="ORF">RchiOBHm_Chr7g0184551</name>
</gene>
<keyword evidence="3" id="KW-0804">Transcription</keyword>
<evidence type="ECO:0000256" key="2">
    <source>
        <dbReference type="ARBA" id="ARBA00023015"/>
    </source>
</evidence>
<comment type="caution">
    <text evidence="6">The sequence shown here is derived from an EMBL/GenBank/DDBJ whole genome shotgun (WGS) entry which is preliminary data.</text>
</comment>
<evidence type="ECO:0000256" key="4">
    <source>
        <dbReference type="SAM" id="MobiDB-lite"/>
    </source>
</evidence>
<feature type="domain" description="HTH TFE/IIEalpha-type" evidence="5">
    <location>
        <begin position="6"/>
        <end position="139"/>
    </location>
</feature>
<dbReference type="InterPro" id="IPR024550">
    <property type="entry name" value="TFIIEa/SarR/Rpc3_HTH_dom"/>
</dbReference>
<reference evidence="6 7" key="1">
    <citation type="journal article" date="2018" name="Nat. Genet.">
        <title>The Rosa genome provides new insights in the design of modern roses.</title>
        <authorList>
            <person name="Bendahmane M."/>
        </authorList>
    </citation>
    <scope>NUCLEOTIDE SEQUENCE [LARGE SCALE GENOMIC DNA]</scope>
    <source>
        <strain evidence="7">cv. Old Blush</strain>
    </source>
</reference>
<feature type="compositionally biased region" description="Acidic residues" evidence="4">
    <location>
        <begin position="360"/>
        <end position="371"/>
    </location>
</feature>
<dbReference type="Proteomes" id="UP000238479">
    <property type="component" value="Chromosome 7"/>
</dbReference>
<keyword evidence="6" id="KW-0396">Initiation factor</keyword>
<feature type="compositionally biased region" description="Polar residues" evidence="4">
    <location>
        <begin position="339"/>
        <end position="348"/>
    </location>
</feature>
<feature type="region of interest" description="Disordered" evidence="4">
    <location>
        <begin position="339"/>
        <end position="371"/>
    </location>
</feature>
<comment type="similarity">
    <text evidence="1">Belongs to the TFIIE alpha subunit family.</text>
</comment>
<dbReference type="SUPFAM" id="SSF46785">
    <property type="entry name" value="Winged helix' DNA-binding domain"/>
    <property type="match status" value="1"/>
</dbReference>
<dbReference type="InterPro" id="IPR002853">
    <property type="entry name" value="TFIIE_asu"/>
</dbReference>
<dbReference type="GO" id="GO:0003743">
    <property type="term" value="F:translation initiation factor activity"/>
    <property type="evidence" value="ECO:0007669"/>
    <property type="project" value="UniProtKB-KW"/>
</dbReference>
<dbReference type="InterPro" id="IPR036390">
    <property type="entry name" value="WH_DNA-bd_sf"/>
</dbReference>
<keyword evidence="2" id="KW-0805">Transcription regulation</keyword>
<dbReference type="InterPro" id="IPR017919">
    <property type="entry name" value="TFIIE/TFIIEa_HTH"/>
</dbReference>
<protein>
    <submittedName>
        <fullName evidence="6">Putative transcription initiation factor IIE subunit alpha, TFIIEalpha/SarR/Rpc3 HTH</fullName>
    </submittedName>
</protein>
<dbReference type="Pfam" id="PF02002">
    <property type="entry name" value="TFIIE_alpha"/>
    <property type="match status" value="1"/>
</dbReference>
<dbReference type="InterPro" id="IPR039997">
    <property type="entry name" value="TFE"/>
</dbReference>
<dbReference type="GO" id="GO:0006367">
    <property type="term" value="P:transcription initiation at RNA polymerase II promoter"/>
    <property type="evidence" value="ECO:0007669"/>
    <property type="project" value="InterPro"/>
</dbReference>
<dbReference type="PROSITE" id="PS51344">
    <property type="entry name" value="HTH_TFE_IIE"/>
    <property type="match status" value="1"/>
</dbReference>
<dbReference type="InterPro" id="IPR013083">
    <property type="entry name" value="Znf_RING/FYVE/PHD"/>
</dbReference>
<dbReference type="AlphaFoldDB" id="A0A2P6P3G1"/>
<dbReference type="PANTHER" id="PTHR13097">
    <property type="entry name" value="TRANSCRIPTION INITIATION FACTOR IIE, ALPHA SUBUNIT"/>
    <property type="match status" value="1"/>
</dbReference>
<evidence type="ECO:0000313" key="6">
    <source>
        <dbReference type="EMBL" id="PRQ16467.1"/>
    </source>
</evidence>
<dbReference type="PANTHER" id="PTHR13097:SF7">
    <property type="entry name" value="GENERAL TRANSCRIPTION FACTOR IIE SUBUNIT 1"/>
    <property type="match status" value="1"/>
</dbReference>
<organism evidence="6 7">
    <name type="scientific">Rosa chinensis</name>
    <name type="common">China rose</name>
    <dbReference type="NCBI Taxonomy" id="74649"/>
    <lineage>
        <taxon>Eukaryota</taxon>
        <taxon>Viridiplantae</taxon>
        <taxon>Streptophyta</taxon>
        <taxon>Embryophyta</taxon>
        <taxon>Tracheophyta</taxon>
        <taxon>Spermatophyta</taxon>
        <taxon>Magnoliopsida</taxon>
        <taxon>eudicotyledons</taxon>
        <taxon>Gunneridae</taxon>
        <taxon>Pentapetalae</taxon>
        <taxon>rosids</taxon>
        <taxon>fabids</taxon>
        <taxon>Rosales</taxon>
        <taxon>Rosaceae</taxon>
        <taxon>Rosoideae</taxon>
        <taxon>Rosoideae incertae sedis</taxon>
        <taxon>Rosa</taxon>
    </lineage>
</organism>
<evidence type="ECO:0000259" key="5">
    <source>
        <dbReference type="PROSITE" id="PS51344"/>
    </source>
</evidence>
<evidence type="ECO:0000256" key="1">
    <source>
        <dbReference type="ARBA" id="ARBA00008947"/>
    </source>
</evidence>
<dbReference type="FunFam" id="3.30.40.10:FF:000269">
    <property type="entry name" value="Transcription initiation factor IIE subunit alpha"/>
    <property type="match status" value="1"/>
</dbReference>
<dbReference type="Gene3D" id="3.30.40.10">
    <property type="entry name" value="Zinc/RING finger domain, C3HC4 (zinc finger)"/>
    <property type="match status" value="1"/>
</dbReference>
<evidence type="ECO:0000313" key="7">
    <source>
        <dbReference type="Proteomes" id="UP000238479"/>
    </source>
</evidence>
<sequence length="371" mass="42503">MSIEVFNRFVRLAARAFYDDVTPESDNKQPKTGRSDNRGIAVVVIDALSRRQWVREEDLAKDLKLHPKQLRRVLQMLMEEKLVIREHRKETAKGVKIFSAAVAATANGQQHRKEGEEKIKLQTHSYCCLDYAQIYDVVRYRLHLLKKELKDELEGKHAVEEYVCHNCRKRYNALDALQLVSMEDEYFHCESCNGILVAESDKLDSQTTAGRDCKAMLQNMEVQLKPLMEQINRVKDLPFPEFGSLQAWEARASAPRLAENSESSAIDPSISSHGLGYGGTPMPYVGDTKVEVVFSKNEDKGKDIKSQADNTDLKVIPPWMIKQEMTLTREQCGEVRQMESSQMHISSHQVRRVGMKSERDEDEGDDNIDWE</sequence>
<keyword evidence="7" id="KW-1185">Reference proteome</keyword>
<dbReference type="OMA" id="FNIEICE"/>
<keyword evidence="6" id="KW-0648">Protein biosynthesis</keyword>
<dbReference type="EMBL" id="PDCK01000045">
    <property type="protein sequence ID" value="PRQ16467.1"/>
    <property type="molecule type" value="Genomic_DNA"/>
</dbReference>
<dbReference type="SMART" id="SM00531">
    <property type="entry name" value="TFIIE"/>
    <property type="match status" value="1"/>
</dbReference>
<name>A0A2P6P3G1_ROSCH</name>
<dbReference type="GO" id="GO:0005673">
    <property type="term" value="C:transcription factor TFIIE complex"/>
    <property type="evidence" value="ECO:0007669"/>
    <property type="project" value="TreeGrafter"/>
</dbReference>